<dbReference type="EMBL" id="JBDIME010000036">
    <property type="protein sequence ID" value="MEN2792978.1"/>
    <property type="molecule type" value="Genomic_DNA"/>
</dbReference>
<evidence type="ECO:0000256" key="1">
    <source>
        <dbReference type="SAM" id="MobiDB-lite"/>
    </source>
</evidence>
<gene>
    <name evidence="2" type="ORF">ABC974_25350</name>
</gene>
<protein>
    <submittedName>
        <fullName evidence="2">Uncharacterized protein</fullName>
    </submittedName>
</protein>
<dbReference type="RefSeq" id="WP_345840564.1">
    <property type="nucleotide sequence ID" value="NZ_JBDIME010000036.1"/>
</dbReference>
<organism evidence="2 3">
    <name type="scientific">Sphingomonas oligophenolica</name>
    <dbReference type="NCBI Taxonomy" id="301154"/>
    <lineage>
        <taxon>Bacteria</taxon>
        <taxon>Pseudomonadati</taxon>
        <taxon>Pseudomonadota</taxon>
        <taxon>Alphaproteobacteria</taxon>
        <taxon>Sphingomonadales</taxon>
        <taxon>Sphingomonadaceae</taxon>
        <taxon>Sphingomonas</taxon>
    </lineage>
</organism>
<reference evidence="2 3" key="1">
    <citation type="submission" date="2024-05" db="EMBL/GenBank/DDBJ databases">
        <authorList>
            <person name="Liu Q."/>
            <person name="Xin Y.-H."/>
        </authorList>
    </citation>
    <scope>NUCLEOTIDE SEQUENCE [LARGE SCALE GENOMIC DNA]</scope>
    <source>
        <strain evidence="2 3">CGMCC 1.10181</strain>
    </source>
</reference>
<accession>A0ABU9YAY9</accession>
<proteinExistence type="predicted"/>
<evidence type="ECO:0000313" key="2">
    <source>
        <dbReference type="EMBL" id="MEN2792978.1"/>
    </source>
</evidence>
<keyword evidence="3" id="KW-1185">Reference proteome</keyword>
<sequence>MPIAAGVADSEPDAANADFSTDRRAERIHGLQENPHESCQALTRTL</sequence>
<dbReference type="Proteomes" id="UP001419910">
    <property type="component" value="Unassembled WGS sequence"/>
</dbReference>
<comment type="caution">
    <text evidence="2">The sequence shown here is derived from an EMBL/GenBank/DDBJ whole genome shotgun (WGS) entry which is preliminary data.</text>
</comment>
<feature type="region of interest" description="Disordered" evidence="1">
    <location>
        <begin position="1"/>
        <end position="22"/>
    </location>
</feature>
<evidence type="ECO:0000313" key="3">
    <source>
        <dbReference type="Proteomes" id="UP001419910"/>
    </source>
</evidence>
<name>A0ABU9YAY9_9SPHN</name>